<dbReference type="EMBL" id="MU001505">
    <property type="protein sequence ID" value="KAF2441740.1"/>
    <property type="molecule type" value="Genomic_DNA"/>
</dbReference>
<dbReference type="Proteomes" id="UP000799764">
    <property type="component" value="Unassembled WGS sequence"/>
</dbReference>
<dbReference type="Pfam" id="PF12937">
    <property type="entry name" value="F-box-like"/>
    <property type="match status" value="1"/>
</dbReference>
<keyword evidence="3" id="KW-1185">Reference proteome</keyword>
<organism evidence="2 3">
    <name type="scientific">Karstenula rhodostoma CBS 690.94</name>
    <dbReference type="NCBI Taxonomy" id="1392251"/>
    <lineage>
        <taxon>Eukaryota</taxon>
        <taxon>Fungi</taxon>
        <taxon>Dikarya</taxon>
        <taxon>Ascomycota</taxon>
        <taxon>Pezizomycotina</taxon>
        <taxon>Dothideomycetes</taxon>
        <taxon>Pleosporomycetidae</taxon>
        <taxon>Pleosporales</taxon>
        <taxon>Massarineae</taxon>
        <taxon>Didymosphaeriaceae</taxon>
        <taxon>Karstenula</taxon>
    </lineage>
</organism>
<proteinExistence type="predicted"/>
<gene>
    <name evidence="2" type="ORF">P171DRAFT_446572</name>
</gene>
<protein>
    <recommendedName>
        <fullName evidence="1">F-box domain-containing protein</fullName>
    </recommendedName>
</protein>
<dbReference type="SUPFAM" id="SSF81383">
    <property type="entry name" value="F-box domain"/>
    <property type="match status" value="1"/>
</dbReference>
<accession>A0A9P4U910</accession>
<name>A0A9P4U910_9PLEO</name>
<sequence length="418" mass="47134">MAHLSGLPVELLQRIAGFLNCSSALHLARVSRKLHNACNHRVVFRDIALYSLAHDFNDPRAETLLWPEGYDILKSVSLSDTVRVACAVERAVERAVGRAGGPYEPVWIAKANSADSRDVVCPDIDEWLPQLLAWHHPSCKYMLDTSLLPAHLQLGKRLDYRNRATFINVGFCLAYFALQNVSSMSGDVYTPFEIEDSIAKMSTEYMFSLCWGLKPPDVNQSFSSFDPVQGSTCIIPFLYSVLGSGLFGRIPLPVPSRIPFSSFMDIPWVFKDSAEAFARCHVQKMTEPDFLTGTWMGYYTDQRLVNHRHFALVGPPMNDINIVAEPSGEPSNRSEPKGHIHCSQSSGFDSYGPFTICGDFHHDGRVEFVKHYTQLLWDWQYSGIVIPFGIVGRWSDLEGNFGGHFWIWKKDWCDSQAI</sequence>
<dbReference type="Gene3D" id="1.20.1280.50">
    <property type="match status" value="1"/>
</dbReference>
<dbReference type="OrthoDB" id="5139943at2759"/>
<evidence type="ECO:0000259" key="1">
    <source>
        <dbReference type="PROSITE" id="PS50181"/>
    </source>
</evidence>
<evidence type="ECO:0000313" key="3">
    <source>
        <dbReference type="Proteomes" id="UP000799764"/>
    </source>
</evidence>
<comment type="caution">
    <text evidence="2">The sequence shown here is derived from an EMBL/GenBank/DDBJ whole genome shotgun (WGS) entry which is preliminary data.</text>
</comment>
<dbReference type="CDD" id="cd09917">
    <property type="entry name" value="F-box_SF"/>
    <property type="match status" value="1"/>
</dbReference>
<dbReference type="InterPro" id="IPR001810">
    <property type="entry name" value="F-box_dom"/>
</dbReference>
<dbReference type="AlphaFoldDB" id="A0A9P4U910"/>
<reference evidence="2" key="1">
    <citation type="journal article" date="2020" name="Stud. Mycol.">
        <title>101 Dothideomycetes genomes: a test case for predicting lifestyles and emergence of pathogens.</title>
        <authorList>
            <person name="Haridas S."/>
            <person name="Albert R."/>
            <person name="Binder M."/>
            <person name="Bloem J."/>
            <person name="Labutti K."/>
            <person name="Salamov A."/>
            <person name="Andreopoulos B."/>
            <person name="Baker S."/>
            <person name="Barry K."/>
            <person name="Bills G."/>
            <person name="Bluhm B."/>
            <person name="Cannon C."/>
            <person name="Castanera R."/>
            <person name="Culley D."/>
            <person name="Daum C."/>
            <person name="Ezra D."/>
            <person name="Gonzalez J."/>
            <person name="Henrissat B."/>
            <person name="Kuo A."/>
            <person name="Liang C."/>
            <person name="Lipzen A."/>
            <person name="Lutzoni F."/>
            <person name="Magnuson J."/>
            <person name="Mondo S."/>
            <person name="Nolan M."/>
            <person name="Ohm R."/>
            <person name="Pangilinan J."/>
            <person name="Park H.-J."/>
            <person name="Ramirez L."/>
            <person name="Alfaro M."/>
            <person name="Sun H."/>
            <person name="Tritt A."/>
            <person name="Yoshinaga Y."/>
            <person name="Zwiers L.-H."/>
            <person name="Turgeon B."/>
            <person name="Goodwin S."/>
            <person name="Spatafora J."/>
            <person name="Crous P."/>
            <person name="Grigoriev I."/>
        </authorList>
    </citation>
    <scope>NUCLEOTIDE SEQUENCE</scope>
    <source>
        <strain evidence="2">CBS 690.94</strain>
    </source>
</reference>
<dbReference type="InterPro" id="IPR036047">
    <property type="entry name" value="F-box-like_dom_sf"/>
</dbReference>
<evidence type="ECO:0000313" key="2">
    <source>
        <dbReference type="EMBL" id="KAF2441740.1"/>
    </source>
</evidence>
<feature type="domain" description="F-box" evidence="1">
    <location>
        <begin position="1"/>
        <end position="47"/>
    </location>
</feature>
<dbReference type="PROSITE" id="PS50181">
    <property type="entry name" value="FBOX"/>
    <property type="match status" value="1"/>
</dbReference>
<dbReference type="SMART" id="SM00256">
    <property type="entry name" value="FBOX"/>
    <property type="match status" value="1"/>
</dbReference>